<proteinExistence type="predicted"/>
<evidence type="ECO:0000313" key="2">
    <source>
        <dbReference type="Proteomes" id="UP001600650"/>
    </source>
</evidence>
<name>A0ABW6JS60_STRCE</name>
<accession>A0ABW6JS60</accession>
<sequence>MQAPQYLVDDHGQVVVDDFGLPIEDKTTWASGQQLQEEPWTNGHRMGTFARYLGNPTDPNVMIEVRSPRGVYWQDSIERWTAQVTPGAWEPTEGMTTIKNKPRDFPEASRLTDQLVDRHKKYRADRPGTTPISGITLGYKISKHLGSPDARIEIDRETGAIAVTVSRIEKTIYRPVD</sequence>
<organism evidence="1 2">
    <name type="scientific">Streptomyces cellulosae</name>
    <dbReference type="NCBI Taxonomy" id="1968"/>
    <lineage>
        <taxon>Bacteria</taxon>
        <taxon>Bacillati</taxon>
        <taxon>Actinomycetota</taxon>
        <taxon>Actinomycetes</taxon>
        <taxon>Kitasatosporales</taxon>
        <taxon>Streptomycetaceae</taxon>
        <taxon>Streptomyces</taxon>
    </lineage>
</organism>
<reference evidence="1 2" key="1">
    <citation type="submission" date="2024-09" db="EMBL/GenBank/DDBJ databases">
        <title>The Natural Products Discovery Center: Release of the First 8490 Sequenced Strains for Exploring Actinobacteria Biosynthetic Diversity.</title>
        <authorList>
            <person name="Kalkreuter E."/>
            <person name="Kautsar S.A."/>
            <person name="Yang D."/>
            <person name="Bader C.D."/>
            <person name="Teijaro C.N."/>
            <person name="Fluegel L."/>
            <person name="Davis C.M."/>
            <person name="Simpson J.R."/>
            <person name="Lauterbach L."/>
            <person name="Steele A.D."/>
            <person name="Gui C."/>
            <person name="Meng S."/>
            <person name="Li G."/>
            <person name="Viehrig K."/>
            <person name="Ye F."/>
            <person name="Su P."/>
            <person name="Kiefer A.F."/>
            <person name="Nichols A."/>
            <person name="Cepeda A.J."/>
            <person name="Yan W."/>
            <person name="Fan B."/>
            <person name="Jiang Y."/>
            <person name="Adhikari A."/>
            <person name="Zheng C.-J."/>
            <person name="Schuster L."/>
            <person name="Cowan T.M."/>
            <person name="Smanski M.J."/>
            <person name="Chevrette M.G."/>
            <person name="De Carvalho L.P.S."/>
            <person name="Shen B."/>
        </authorList>
    </citation>
    <scope>NUCLEOTIDE SEQUENCE [LARGE SCALE GENOMIC DNA]</scope>
    <source>
        <strain evidence="1 2">NPDC057399</strain>
    </source>
</reference>
<comment type="caution">
    <text evidence="1">The sequence shown here is derived from an EMBL/GenBank/DDBJ whole genome shotgun (WGS) entry which is preliminary data.</text>
</comment>
<dbReference type="EMBL" id="JBHVBU010000273">
    <property type="protein sequence ID" value="MFE7968259.1"/>
    <property type="molecule type" value="Genomic_DNA"/>
</dbReference>
<keyword evidence="2" id="KW-1185">Reference proteome</keyword>
<dbReference type="RefSeq" id="WP_359595866.1">
    <property type="nucleotide sequence ID" value="NZ_JBHVBU010000273.1"/>
</dbReference>
<evidence type="ECO:0000313" key="1">
    <source>
        <dbReference type="EMBL" id="MFE7968259.1"/>
    </source>
</evidence>
<gene>
    <name evidence="1" type="ORF">ACFU0X_35395</name>
</gene>
<dbReference type="Proteomes" id="UP001600650">
    <property type="component" value="Unassembled WGS sequence"/>
</dbReference>
<protein>
    <submittedName>
        <fullName evidence="1">Uncharacterized protein</fullName>
    </submittedName>
</protein>